<dbReference type="STRING" id="1469647.BC351_02420"/>
<dbReference type="SMART" id="SM00448">
    <property type="entry name" value="REC"/>
    <property type="match status" value="1"/>
</dbReference>
<reference evidence="4" key="1">
    <citation type="submission" date="2016-07" db="EMBL/GenBank/DDBJ databases">
        <authorList>
            <person name="Florea S."/>
            <person name="Webb J.S."/>
            <person name="Jaromczyk J."/>
            <person name="Schardl C.L."/>
        </authorList>
    </citation>
    <scope>NUCLEOTIDE SEQUENCE [LARGE SCALE GENOMIC DNA]</scope>
    <source>
        <strain evidence="4">CY1</strain>
    </source>
</reference>
<keyword evidence="4" id="KW-1185">Reference proteome</keyword>
<organism evidence="3 4">
    <name type="scientific">Paenibacillus ferrarius</name>
    <dbReference type="NCBI Taxonomy" id="1469647"/>
    <lineage>
        <taxon>Bacteria</taxon>
        <taxon>Bacillati</taxon>
        <taxon>Bacillota</taxon>
        <taxon>Bacilli</taxon>
        <taxon>Bacillales</taxon>
        <taxon>Paenibacillaceae</taxon>
        <taxon>Paenibacillus</taxon>
    </lineage>
</organism>
<dbReference type="InterPro" id="IPR001789">
    <property type="entry name" value="Sig_transdc_resp-reg_receiver"/>
</dbReference>
<comment type="caution">
    <text evidence="3">The sequence shown here is derived from an EMBL/GenBank/DDBJ whole genome shotgun (WGS) entry which is preliminary data.</text>
</comment>
<sequence>MKILIIDNEQHSREAIKLLVNWCSYGIKEIFEASDSLAAEKITIEKRPHLIISDIERHNENGLLFLLWVSYNYPETLIIITTGHVGLNVIKHIKNVFGVIVKPVDQETIVKMIVKAVNVVKK</sequence>
<keyword evidence="1" id="KW-0597">Phosphoprotein</keyword>
<feature type="modified residue" description="4-aspartylphosphate" evidence="1">
    <location>
        <position position="54"/>
    </location>
</feature>
<proteinExistence type="predicted"/>
<dbReference type="OrthoDB" id="9809318at2"/>
<dbReference type="GO" id="GO:0000160">
    <property type="term" value="P:phosphorelay signal transduction system"/>
    <property type="evidence" value="ECO:0007669"/>
    <property type="project" value="InterPro"/>
</dbReference>
<feature type="domain" description="Response regulatory" evidence="2">
    <location>
        <begin position="2"/>
        <end position="117"/>
    </location>
</feature>
<protein>
    <recommendedName>
        <fullName evidence="2">Response regulatory domain-containing protein</fullName>
    </recommendedName>
</protein>
<evidence type="ECO:0000256" key="1">
    <source>
        <dbReference type="PROSITE-ProRule" id="PRU00169"/>
    </source>
</evidence>
<dbReference type="InterPro" id="IPR011006">
    <property type="entry name" value="CheY-like_superfamily"/>
</dbReference>
<dbReference type="SUPFAM" id="SSF52172">
    <property type="entry name" value="CheY-like"/>
    <property type="match status" value="1"/>
</dbReference>
<gene>
    <name evidence="3" type="ORF">BC351_02420</name>
</gene>
<evidence type="ECO:0000259" key="2">
    <source>
        <dbReference type="PROSITE" id="PS50110"/>
    </source>
</evidence>
<dbReference type="EMBL" id="MBTG01000001">
    <property type="protein sequence ID" value="OPH62112.1"/>
    <property type="molecule type" value="Genomic_DNA"/>
</dbReference>
<accession>A0A1V4HTF6</accession>
<evidence type="ECO:0000313" key="4">
    <source>
        <dbReference type="Proteomes" id="UP000190626"/>
    </source>
</evidence>
<dbReference type="PROSITE" id="PS50110">
    <property type="entry name" value="RESPONSE_REGULATORY"/>
    <property type="match status" value="1"/>
</dbReference>
<dbReference type="Gene3D" id="3.40.50.2300">
    <property type="match status" value="1"/>
</dbReference>
<name>A0A1V4HTF6_9BACL</name>
<dbReference type="Proteomes" id="UP000190626">
    <property type="component" value="Unassembled WGS sequence"/>
</dbReference>
<dbReference type="Pfam" id="PF00072">
    <property type="entry name" value="Response_reg"/>
    <property type="match status" value="1"/>
</dbReference>
<evidence type="ECO:0000313" key="3">
    <source>
        <dbReference type="EMBL" id="OPH62112.1"/>
    </source>
</evidence>
<dbReference type="AlphaFoldDB" id="A0A1V4HTF6"/>
<dbReference type="RefSeq" id="WP_079409108.1">
    <property type="nucleotide sequence ID" value="NZ_MBTG01000001.1"/>
</dbReference>